<evidence type="ECO:0000256" key="4">
    <source>
        <dbReference type="ARBA" id="ARBA00022691"/>
    </source>
</evidence>
<dbReference type="OrthoDB" id="258806at2759"/>
<comment type="caution">
    <text evidence="15">The sequence shown here is derived from an EMBL/GenBank/DDBJ whole genome shotgun (WGS) entry which is preliminary data.</text>
</comment>
<sequence>MENRESNTPSSEPDVNNEAKANKTISKIKNKTPLTIPDPSTNIVDGKMRCAFYILKKKRYCRCDPANGMTYCVEHSYLLNGKDIERKRVACPLNPKHSCYEDQLDKHVRKCNARQSNVEPYFVKDINSGELDGRKVTEVKEKVSVNTIPMEELKTFITKVEQLYTEHCPLIEEEVYFHPVLKDEAQTPLYGAPALKHIKQQASLLGHMEELGLLQDNIRFIEFGSGKGGLSHWAQLALSHCKNCNFTLVDRGAVRYKLDRMHREENQGPNFERLRMDIQDLDLSRVPSIVQHAGPLVAMSKHLCGAATDLSINCLSRIRTSPLQKEPICSTEQENHDLNQSNIDNEKNDLNSEGQEKTGDKRMDTLESLAKKPKIDGSCGVLNKSWVKGVVIALCCHHRCEWQSYVGKDFMLQHGIKERDFKILTTMTSWRTCGTRSSTTQTEKHNAEHYNHDRYGTLKPEEREEIGRKCKLLIDIGRMKHMEKLGYNVSLKAYTSTDISLENIALIAIPRNTSNS</sequence>
<feature type="compositionally biased region" description="Basic and acidic residues" evidence="13">
    <location>
        <begin position="344"/>
        <end position="362"/>
    </location>
</feature>
<proteinExistence type="inferred from homology"/>
<dbReference type="EC" id="2.1.1.225" evidence="12"/>
<evidence type="ECO:0000256" key="1">
    <source>
        <dbReference type="ARBA" id="ARBA00005265"/>
    </source>
</evidence>
<keyword evidence="4 12" id="KW-0949">S-adenosyl-L-methionine</keyword>
<comment type="catalytic activity">
    <reaction evidence="10 12">
        <text>cytidine(4) in tRNA(Gly)(GCC) + S-adenosyl-L-methionine = 2'-O-methylcytidine(4) in tRNA(Gly)(GCC) + S-adenosyl-L-homocysteine + H(+)</text>
        <dbReference type="Rhea" id="RHEA:43192"/>
        <dbReference type="Rhea" id="RHEA-COMP:10399"/>
        <dbReference type="Rhea" id="RHEA-COMP:10400"/>
        <dbReference type="ChEBI" id="CHEBI:15378"/>
        <dbReference type="ChEBI" id="CHEBI:57856"/>
        <dbReference type="ChEBI" id="CHEBI:59789"/>
        <dbReference type="ChEBI" id="CHEBI:74495"/>
        <dbReference type="ChEBI" id="CHEBI:82748"/>
        <dbReference type="EC" id="2.1.1.225"/>
    </reaction>
</comment>
<comment type="function">
    <text evidence="12">tRNA methylase which 2'-O-methylates cytidine(4) in tRNA(Pro) and tRNA(Gly)(GCC), and adenosine(4) in tRNA(His).</text>
</comment>
<dbReference type="InterPro" id="IPR007871">
    <property type="entry name" value="Methyltransferase_TRM13"/>
</dbReference>
<evidence type="ECO:0000256" key="5">
    <source>
        <dbReference type="ARBA" id="ARBA00022694"/>
    </source>
</evidence>
<feature type="compositionally biased region" description="Polar residues" evidence="13">
    <location>
        <begin position="1"/>
        <end position="14"/>
    </location>
</feature>
<feature type="region of interest" description="Disordered" evidence="13">
    <location>
        <begin position="326"/>
        <end position="362"/>
    </location>
</feature>
<evidence type="ECO:0000256" key="2">
    <source>
        <dbReference type="ARBA" id="ARBA00022603"/>
    </source>
</evidence>
<dbReference type="GO" id="GO:0106050">
    <property type="term" value="F:tRNA 2'-O-methyltransferase activity"/>
    <property type="evidence" value="ECO:0007669"/>
    <property type="project" value="UniProtKB-UniRule"/>
</dbReference>
<dbReference type="PANTHER" id="PTHR12998">
    <property type="entry name" value="TRNA:M(4)X MODIFICATION ENZYME TRM13 HOMOLOG"/>
    <property type="match status" value="1"/>
</dbReference>
<feature type="region of interest" description="Disordered" evidence="13">
    <location>
        <begin position="1"/>
        <end position="20"/>
    </location>
</feature>
<evidence type="ECO:0000256" key="8">
    <source>
        <dbReference type="ARBA" id="ARBA00022833"/>
    </source>
</evidence>
<dbReference type="AlphaFoldDB" id="A0A8S4N3T3"/>
<comment type="catalytic activity">
    <reaction evidence="11 12">
        <text>adenosine(4) in tRNA(His) + S-adenosyl-L-methionine = 2'-O-methyladenosine(4) in tRNA(His) + S-adenosyl-L-homocysteine + H(+)</text>
        <dbReference type="Rhea" id="RHEA:43196"/>
        <dbReference type="Rhea" id="RHEA-COMP:10401"/>
        <dbReference type="Rhea" id="RHEA-COMP:10402"/>
        <dbReference type="ChEBI" id="CHEBI:15378"/>
        <dbReference type="ChEBI" id="CHEBI:57856"/>
        <dbReference type="ChEBI" id="CHEBI:59789"/>
        <dbReference type="ChEBI" id="CHEBI:74411"/>
        <dbReference type="ChEBI" id="CHEBI:74477"/>
        <dbReference type="EC" id="2.1.1.225"/>
    </reaction>
</comment>
<evidence type="ECO:0000256" key="13">
    <source>
        <dbReference type="SAM" id="MobiDB-lite"/>
    </source>
</evidence>
<dbReference type="InterPro" id="IPR021721">
    <property type="entry name" value="Znf_CCCH-type_TRM13"/>
</dbReference>
<evidence type="ECO:0000313" key="15">
    <source>
        <dbReference type="EMBL" id="CAH1775544.1"/>
    </source>
</evidence>
<keyword evidence="5 12" id="KW-0819">tRNA processing</keyword>
<evidence type="ECO:0000256" key="11">
    <source>
        <dbReference type="ARBA" id="ARBA00049393"/>
    </source>
</evidence>
<reference evidence="15" key="1">
    <citation type="submission" date="2022-03" db="EMBL/GenBank/DDBJ databases">
        <authorList>
            <person name="Martin C."/>
        </authorList>
    </citation>
    <scope>NUCLEOTIDE SEQUENCE</scope>
</reference>
<keyword evidence="8 12" id="KW-0862">Zinc</keyword>
<dbReference type="PANTHER" id="PTHR12998:SF0">
    <property type="entry name" value="TRNA:M(4)X MODIFICATION ENZYME TRM13 HOMOLOG"/>
    <property type="match status" value="1"/>
</dbReference>
<dbReference type="Pfam" id="PF11722">
    <property type="entry name" value="zf-TRM13_CCCH"/>
    <property type="match status" value="1"/>
</dbReference>
<dbReference type="GO" id="GO:0008270">
    <property type="term" value="F:zinc ion binding"/>
    <property type="evidence" value="ECO:0007669"/>
    <property type="project" value="UniProtKB-KW"/>
</dbReference>
<dbReference type="InterPro" id="IPR022776">
    <property type="entry name" value="TRM13/UPF0224_CHHC_Znf_dom"/>
</dbReference>
<evidence type="ECO:0000256" key="7">
    <source>
        <dbReference type="ARBA" id="ARBA00022771"/>
    </source>
</evidence>
<evidence type="ECO:0000313" key="16">
    <source>
        <dbReference type="Proteomes" id="UP000749559"/>
    </source>
</evidence>
<dbReference type="GO" id="GO:0030488">
    <property type="term" value="P:tRNA methylation"/>
    <property type="evidence" value="ECO:0007669"/>
    <property type="project" value="InterPro"/>
</dbReference>
<comment type="catalytic activity">
    <reaction evidence="9 12">
        <text>cytidine(4) in tRNA(Pro) + S-adenosyl-L-methionine = 2'-O-methylcytidine(4) in tRNA(Pro) + S-adenosyl-L-homocysteine + H(+)</text>
        <dbReference type="Rhea" id="RHEA:32767"/>
        <dbReference type="Rhea" id="RHEA-COMP:10397"/>
        <dbReference type="Rhea" id="RHEA-COMP:10398"/>
        <dbReference type="ChEBI" id="CHEBI:15378"/>
        <dbReference type="ChEBI" id="CHEBI:57856"/>
        <dbReference type="ChEBI" id="CHEBI:59789"/>
        <dbReference type="ChEBI" id="CHEBI:74495"/>
        <dbReference type="ChEBI" id="CHEBI:82748"/>
        <dbReference type="EC" id="2.1.1.225"/>
    </reaction>
</comment>
<evidence type="ECO:0000256" key="6">
    <source>
        <dbReference type="ARBA" id="ARBA00022723"/>
    </source>
</evidence>
<organism evidence="15 16">
    <name type="scientific">Owenia fusiformis</name>
    <name type="common">Polychaete worm</name>
    <dbReference type="NCBI Taxonomy" id="6347"/>
    <lineage>
        <taxon>Eukaryota</taxon>
        <taxon>Metazoa</taxon>
        <taxon>Spiralia</taxon>
        <taxon>Lophotrochozoa</taxon>
        <taxon>Annelida</taxon>
        <taxon>Polychaeta</taxon>
        <taxon>Sedentaria</taxon>
        <taxon>Canalipalpata</taxon>
        <taxon>Sabellida</taxon>
        <taxon>Oweniida</taxon>
        <taxon>Oweniidae</taxon>
        <taxon>Owenia</taxon>
    </lineage>
</organism>
<keyword evidence="16" id="KW-1185">Reference proteome</keyword>
<dbReference type="EMBL" id="CAIIXF020000001">
    <property type="protein sequence ID" value="CAH1775544.1"/>
    <property type="molecule type" value="Genomic_DNA"/>
</dbReference>
<dbReference type="InterPro" id="IPR039044">
    <property type="entry name" value="Trm13"/>
</dbReference>
<evidence type="ECO:0000256" key="3">
    <source>
        <dbReference type="ARBA" id="ARBA00022679"/>
    </source>
</evidence>
<keyword evidence="6 12" id="KW-0479">Metal-binding</keyword>
<name>A0A8S4N3T3_OWEFU</name>
<dbReference type="Proteomes" id="UP000749559">
    <property type="component" value="Unassembled WGS sequence"/>
</dbReference>
<keyword evidence="7 12" id="KW-0863">Zinc-finger</keyword>
<keyword evidence="3 12" id="KW-0808">Transferase</keyword>
<dbReference type="PROSITE" id="PS51800">
    <property type="entry name" value="ZF_CHHC_U11_48K"/>
    <property type="match status" value="1"/>
</dbReference>
<evidence type="ECO:0000256" key="12">
    <source>
        <dbReference type="RuleBase" id="RU367103"/>
    </source>
</evidence>
<evidence type="ECO:0000259" key="14">
    <source>
        <dbReference type="PROSITE" id="PS51800"/>
    </source>
</evidence>
<accession>A0A8S4N3T3</accession>
<dbReference type="Pfam" id="PF05253">
    <property type="entry name" value="zf-U11-48K"/>
    <property type="match status" value="1"/>
</dbReference>
<feature type="domain" description="CHHC U11-48K-type" evidence="14">
    <location>
        <begin position="88"/>
        <end position="115"/>
    </location>
</feature>
<dbReference type="Pfam" id="PF05206">
    <property type="entry name" value="TRM13"/>
    <property type="match status" value="1"/>
</dbReference>
<comment type="similarity">
    <text evidence="1 12">Belongs to the methyltransferase TRM13 family.</text>
</comment>
<keyword evidence="2 12" id="KW-0489">Methyltransferase</keyword>
<protein>
    <recommendedName>
        <fullName evidence="12">tRNA:m(4)X modification enzyme TRM13</fullName>
        <ecNumber evidence="12">2.1.1.225</ecNumber>
    </recommendedName>
</protein>
<evidence type="ECO:0000256" key="10">
    <source>
        <dbReference type="ARBA" id="ARBA00048635"/>
    </source>
</evidence>
<gene>
    <name evidence="15" type="ORF">OFUS_LOCUS2839</name>
</gene>
<evidence type="ECO:0000256" key="9">
    <source>
        <dbReference type="ARBA" id="ARBA00048165"/>
    </source>
</evidence>